<evidence type="ECO:0000313" key="2">
    <source>
        <dbReference type="Proteomes" id="UP000831684"/>
    </source>
</evidence>
<dbReference type="RefSeq" id="WP_244379366.1">
    <property type="nucleotide sequence ID" value="NZ_CP083239.1"/>
</dbReference>
<name>A0A9E7D7C0_9HYPH</name>
<organism evidence="1 2">
    <name type="scientific">Ancylobacter polymorphus</name>
    <dbReference type="NCBI Taxonomy" id="223390"/>
    <lineage>
        <taxon>Bacteria</taxon>
        <taxon>Pseudomonadati</taxon>
        <taxon>Pseudomonadota</taxon>
        <taxon>Alphaproteobacteria</taxon>
        <taxon>Hyphomicrobiales</taxon>
        <taxon>Xanthobacteraceae</taxon>
        <taxon>Ancylobacter</taxon>
    </lineage>
</organism>
<dbReference type="Proteomes" id="UP000831684">
    <property type="component" value="Chromosome"/>
</dbReference>
<protein>
    <submittedName>
        <fullName evidence="1">Uncharacterized protein</fullName>
    </submittedName>
</protein>
<accession>A0A9E7D7C0</accession>
<reference evidence="1" key="1">
    <citation type="submission" date="2021-09" db="EMBL/GenBank/DDBJ databases">
        <title>Network and meta-omics reveal the key degrader and cooperation patterns in an efficient 1,4-dioxane-degrading microbial community.</title>
        <authorList>
            <person name="Dai C."/>
        </authorList>
    </citation>
    <scope>NUCLEOTIDE SEQUENCE</scope>
    <source>
        <strain evidence="1">ZM13</strain>
    </source>
</reference>
<dbReference type="EMBL" id="CP083239">
    <property type="protein sequence ID" value="UOK71856.1"/>
    <property type="molecule type" value="Genomic_DNA"/>
</dbReference>
<sequence>MIQPDFALTPEEQKLLAEIKFKVSEFSGYKDAQRNGKTVNALVKSLLKRKAIPAIRVKWFTDPELNPGGRGKSRKDIFDCNGSSGDEMLEHPSFLEFLFRFLCGPDLPKVAITTFRAAVVGYGKVTSGDIDGLRKTARSLTRQYQLNAHSAADDFYLLALECGVWHSYAESIRETVRSVR</sequence>
<proteinExistence type="predicted"/>
<gene>
    <name evidence="1" type="ORF">K9D25_03805</name>
</gene>
<evidence type="ECO:0000313" key="1">
    <source>
        <dbReference type="EMBL" id="UOK71856.1"/>
    </source>
</evidence>
<dbReference type="AlphaFoldDB" id="A0A9E7D7C0"/>
<dbReference type="KEGG" id="apol:K9D25_03805"/>